<evidence type="ECO:0000256" key="9">
    <source>
        <dbReference type="SAM" id="MobiDB-lite"/>
    </source>
</evidence>
<feature type="transmembrane region" description="Helical" evidence="8">
    <location>
        <begin position="332"/>
        <end position="355"/>
    </location>
</feature>
<evidence type="ECO:0000256" key="2">
    <source>
        <dbReference type="ARBA" id="ARBA00005512"/>
    </source>
</evidence>
<dbReference type="Pfam" id="PF06762">
    <property type="entry name" value="LMF1"/>
    <property type="match status" value="1"/>
</dbReference>
<evidence type="ECO:0000256" key="8">
    <source>
        <dbReference type="RuleBase" id="RU361229"/>
    </source>
</evidence>
<keyword evidence="3 8" id="KW-0812">Transmembrane</keyword>
<dbReference type="InterPro" id="IPR009613">
    <property type="entry name" value="LMF"/>
</dbReference>
<feature type="transmembrane region" description="Helical" evidence="8">
    <location>
        <begin position="274"/>
        <end position="297"/>
    </location>
</feature>
<dbReference type="GO" id="GO:0051604">
    <property type="term" value="P:protein maturation"/>
    <property type="evidence" value="ECO:0007669"/>
    <property type="project" value="InterPro"/>
</dbReference>
<feature type="transmembrane region" description="Helical" evidence="8">
    <location>
        <begin position="116"/>
        <end position="136"/>
    </location>
</feature>
<dbReference type="AlphaFoldDB" id="A0A922I6Q8"/>
<evidence type="ECO:0000256" key="3">
    <source>
        <dbReference type="ARBA" id="ARBA00022692"/>
    </source>
</evidence>
<feature type="domain" description="Lipase maturation factor 1/2 C-terminal" evidence="11">
    <location>
        <begin position="557"/>
        <end position="693"/>
    </location>
</feature>
<dbReference type="EMBL" id="ASGP02000002">
    <property type="protein sequence ID" value="KAH9522298.1"/>
    <property type="molecule type" value="Genomic_DNA"/>
</dbReference>
<gene>
    <name evidence="12" type="primary">LMF2</name>
    <name evidence="12" type="ORF">DERF_005885</name>
</gene>
<dbReference type="InterPro" id="IPR057434">
    <property type="entry name" value="LMF1/2_N"/>
</dbReference>
<comment type="function">
    <text evidence="8">Involved in the maturation of specific proteins in the endoplasmic reticulum.</text>
</comment>
<comment type="subcellular location">
    <subcellularLocation>
        <location evidence="1 8">Endoplasmic reticulum membrane</location>
        <topology evidence="1 8">Multi-pass membrane protein</topology>
    </subcellularLocation>
</comment>
<comment type="similarity">
    <text evidence="2 8">Belongs to the lipase maturation factor family.</text>
</comment>
<dbReference type="Proteomes" id="UP000790347">
    <property type="component" value="Unassembled WGS sequence"/>
</dbReference>
<name>A0A922I6Q8_DERFA</name>
<feature type="transmembrane region" description="Helical" evidence="8">
    <location>
        <begin position="466"/>
        <end position="491"/>
    </location>
</feature>
<keyword evidence="7" id="KW-0325">Glycoprotein</keyword>
<organism evidence="12 13">
    <name type="scientific">Dermatophagoides farinae</name>
    <name type="common">American house dust mite</name>
    <dbReference type="NCBI Taxonomy" id="6954"/>
    <lineage>
        <taxon>Eukaryota</taxon>
        <taxon>Metazoa</taxon>
        <taxon>Ecdysozoa</taxon>
        <taxon>Arthropoda</taxon>
        <taxon>Chelicerata</taxon>
        <taxon>Arachnida</taxon>
        <taxon>Acari</taxon>
        <taxon>Acariformes</taxon>
        <taxon>Sarcoptiformes</taxon>
        <taxon>Astigmata</taxon>
        <taxon>Psoroptidia</taxon>
        <taxon>Analgoidea</taxon>
        <taxon>Pyroglyphidae</taxon>
        <taxon>Dermatophagoidinae</taxon>
        <taxon>Dermatophagoides</taxon>
    </lineage>
</organism>
<evidence type="ECO:0000256" key="6">
    <source>
        <dbReference type="ARBA" id="ARBA00023136"/>
    </source>
</evidence>
<keyword evidence="4 8" id="KW-0256">Endoplasmic reticulum</keyword>
<dbReference type="PANTHER" id="PTHR14463">
    <property type="entry name" value="LIPASE MATURATION FACTOR"/>
    <property type="match status" value="1"/>
</dbReference>
<keyword evidence="6 8" id="KW-0472">Membrane</keyword>
<comment type="caution">
    <text evidence="12">The sequence shown here is derived from an EMBL/GenBank/DDBJ whole genome shotgun (WGS) entry which is preliminary data.</text>
</comment>
<protein>
    <recommendedName>
        <fullName evidence="8">Lipase maturation factor</fullName>
    </recommendedName>
</protein>
<feature type="domain" description="Lipase maturation factor 1/2 N-terminal" evidence="10">
    <location>
        <begin position="235"/>
        <end position="399"/>
    </location>
</feature>
<dbReference type="PANTHER" id="PTHR14463:SF5">
    <property type="entry name" value="LIPASE MATURATION FACTOR 2"/>
    <property type="match status" value="1"/>
</dbReference>
<dbReference type="GO" id="GO:0005789">
    <property type="term" value="C:endoplasmic reticulum membrane"/>
    <property type="evidence" value="ECO:0007669"/>
    <property type="project" value="UniProtKB-SubCell"/>
</dbReference>
<accession>A0A922I6Q8</accession>
<evidence type="ECO:0000256" key="7">
    <source>
        <dbReference type="ARBA" id="ARBA00023180"/>
    </source>
</evidence>
<sequence length="937" mass="108461">MAKSKIPVAVKSPVTKNNDDQKSKKKKKKVTSDGGDLGSTINSPMKENLISEDDESSNGHNVAQIRVKNSPKNRSPKSEFKSNSSSSTIEKCDISGEIDDIKIDYHDEWISPIQNYFIWSISAIYMFAFVSFYMQVRGLYGNKGVLPLRYFAVKYVDPNETVSLDSINRAAPSLVWYLASTQGLSLTSSLELISLAGSLISFIQLLSNSFRTPIIYLLLFVLYYSCVNVGQTFLYFQWDAFLLECGALTVLVSIRCTQHGSRSFWNRFRPYPPLVIWTVKWLLFKFMLSSGIVKFSARCPLWWSLRSLDVHFESQPLPTSLAWYFHHIPQNWLHLAVIIHFVIEIAVPFMFFTPFRTLKLFSFYTQIFLQIAIALSGNYNFFNLLTMVLCLTLLDDDMFRQSRQQHGIQSKSTMGKNSMEICLFGAIIGILAYYTVYYFDVTFRWNDLLLGPTTKVNFTYDQFNLFVIQMVTATIVLGIISFICMASIALYKCFSYGSIIGRIIHSMMTMFYIIICAAILAISIVPLAELDTTGYHMKSSVPIEIRHWYHNAQHYHLVSSYGLFRTMTGDGGRPELIIEGSNNANAADGSVGDWRPYYFRYKPVDLYRAPTFLAPHQPRLDWQMWFAALDSYQNNPWLLNLCYRILTGESDVLNLLDTTRLPFDKPPKFLRISRYLYKYTDSWKDRSWWRKITNRHAYLPMVTKETLESALKLVELKKQMAPALNIASRDRSWPTLIKSLNWLHSFLALNNSWLTAPVILYTLISIVLHPNLIISIVLLFTAIVFINQSWAFLEDYRFDPHYRPPRPAPEPEPEPEPINWACQQICRNAHTCKKLIQMLAEQMDHCQTGSLYNCVANQPFHIQFSNKDQYRRFYRHMIMEKSGQCPIRLNQCPQGYLPSGYGHDDQQRQRCIPFTQCKYLQQIYSHVNEIHEGIDWC</sequence>
<reference evidence="12" key="2">
    <citation type="journal article" date="2022" name="Res Sq">
        <title>Comparative Genomics Reveals Insights into the Divergent Evolution of Astigmatic Mites and Household Pest Adaptations.</title>
        <authorList>
            <person name="Xiong Q."/>
            <person name="Wan A.T.-Y."/>
            <person name="Liu X.-Y."/>
            <person name="Fung C.S.-H."/>
            <person name="Xiao X."/>
            <person name="Malainual N."/>
            <person name="Hou J."/>
            <person name="Wang L."/>
            <person name="Wang M."/>
            <person name="Yang K."/>
            <person name="Cui Y."/>
            <person name="Leung E."/>
            <person name="Nong W."/>
            <person name="Shin S.-K."/>
            <person name="Au S."/>
            <person name="Jeong K.Y."/>
            <person name="Chew F.T."/>
            <person name="Hui J."/>
            <person name="Leung T.F."/>
            <person name="Tungtrongchitr A."/>
            <person name="Zhong N."/>
            <person name="Liu Z."/>
            <person name="Tsui S."/>
        </authorList>
    </citation>
    <scope>NUCLEOTIDE SEQUENCE</scope>
    <source>
        <strain evidence="12">Derf</strain>
        <tissue evidence="12">Whole organism</tissue>
    </source>
</reference>
<evidence type="ECO:0000256" key="5">
    <source>
        <dbReference type="ARBA" id="ARBA00022989"/>
    </source>
</evidence>
<feature type="transmembrane region" description="Helical" evidence="8">
    <location>
        <begin position="174"/>
        <end position="202"/>
    </location>
</feature>
<evidence type="ECO:0000259" key="11">
    <source>
        <dbReference type="Pfam" id="PF25179"/>
    </source>
</evidence>
<dbReference type="Pfam" id="PF25179">
    <property type="entry name" value="LMF1_C"/>
    <property type="match status" value="1"/>
</dbReference>
<feature type="region of interest" description="Disordered" evidence="9">
    <location>
        <begin position="1"/>
        <end position="88"/>
    </location>
</feature>
<proteinExistence type="inferred from homology"/>
<feature type="transmembrane region" description="Helical" evidence="8">
    <location>
        <begin position="367"/>
        <end position="394"/>
    </location>
</feature>
<evidence type="ECO:0000256" key="4">
    <source>
        <dbReference type="ARBA" id="ARBA00022824"/>
    </source>
</evidence>
<evidence type="ECO:0000259" key="10">
    <source>
        <dbReference type="Pfam" id="PF06762"/>
    </source>
</evidence>
<keyword evidence="13" id="KW-1185">Reference proteome</keyword>
<feature type="transmembrane region" description="Helical" evidence="8">
    <location>
        <begin position="421"/>
        <end position="439"/>
    </location>
</feature>
<keyword evidence="5 8" id="KW-1133">Transmembrane helix</keyword>
<evidence type="ECO:0000313" key="13">
    <source>
        <dbReference type="Proteomes" id="UP000790347"/>
    </source>
</evidence>
<feature type="transmembrane region" description="Helical" evidence="8">
    <location>
        <begin position="772"/>
        <end position="793"/>
    </location>
</feature>
<evidence type="ECO:0000313" key="12">
    <source>
        <dbReference type="EMBL" id="KAH9522298.1"/>
    </source>
</evidence>
<feature type="transmembrane region" description="Helical" evidence="8">
    <location>
        <begin position="214"/>
        <end position="236"/>
    </location>
</feature>
<evidence type="ECO:0000256" key="1">
    <source>
        <dbReference type="ARBA" id="ARBA00004477"/>
    </source>
</evidence>
<reference evidence="12" key="1">
    <citation type="submission" date="2013-05" db="EMBL/GenBank/DDBJ databases">
        <authorList>
            <person name="Yim A.K.Y."/>
            <person name="Chan T.F."/>
            <person name="Ji K.M."/>
            <person name="Liu X.Y."/>
            <person name="Zhou J.W."/>
            <person name="Li R.Q."/>
            <person name="Yang K.Y."/>
            <person name="Li J."/>
            <person name="Li M."/>
            <person name="Law P.T.W."/>
            <person name="Wu Y.L."/>
            <person name="Cai Z.L."/>
            <person name="Qin H."/>
            <person name="Bao Y."/>
            <person name="Leung R.K.K."/>
            <person name="Ng P.K.S."/>
            <person name="Zou J."/>
            <person name="Zhong X.J."/>
            <person name="Ran P.X."/>
            <person name="Zhong N.S."/>
            <person name="Liu Z.G."/>
            <person name="Tsui S.K.W."/>
        </authorList>
    </citation>
    <scope>NUCLEOTIDE SEQUENCE</scope>
    <source>
        <strain evidence="12">Derf</strain>
        <tissue evidence="12">Whole organism</tissue>
    </source>
</reference>
<feature type="transmembrane region" description="Helical" evidence="8">
    <location>
        <begin position="503"/>
        <end position="528"/>
    </location>
</feature>
<dbReference type="InterPro" id="IPR057433">
    <property type="entry name" value="LMF1/2_C"/>
</dbReference>